<feature type="coiled-coil region" evidence="1">
    <location>
        <begin position="241"/>
        <end position="268"/>
    </location>
</feature>
<dbReference type="AlphaFoldDB" id="A0A8S4NTY2"/>
<proteinExistence type="predicted"/>
<feature type="compositionally biased region" description="Polar residues" evidence="2">
    <location>
        <begin position="348"/>
        <end position="379"/>
    </location>
</feature>
<name>A0A8S4NTY2_OWEFU</name>
<feature type="region of interest" description="Disordered" evidence="2">
    <location>
        <begin position="345"/>
        <end position="379"/>
    </location>
</feature>
<evidence type="ECO:0000313" key="4">
    <source>
        <dbReference type="Proteomes" id="UP000749559"/>
    </source>
</evidence>
<accession>A0A8S4NTY2</accession>
<keyword evidence="4" id="KW-1185">Reference proteome</keyword>
<gene>
    <name evidence="3" type="ORF">OFUS_LOCUS11349</name>
</gene>
<evidence type="ECO:0000256" key="1">
    <source>
        <dbReference type="SAM" id="Coils"/>
    </source>
</evidence>
<keyword evidence="1" id="KW-0175">Coiled coil</keyword>
<dbReference type="Proteomes" id="UP000749559">
    <property type="component" value="Unassembled WGS sequence"/>
</dbReference>
<sequence length="542" mass="61062">KLPVSMASDVKSTAPLSGEDLANIEQTLQLLTEGPRADVIEELDRELEEDECDVLRDYLFQKGKVKVSELCDNLYGVLADREEDQVPINLQPKLRKGKNRKVTLLNDISDLYLFITDNKSFPRSILSTNSFLPDVIGNKELRQNAYRNERNATVDINITMLTQRVVELEADRDSHKKEIKDLKDEVGTLFSKLSKLQVDVTNFVKTCTCTCKQSEVPVTGTLPKPLIQANSKPQTIPISKATTLEEIVSEQQQMLEFAKQRVNEVNNAKVSKSRTVNPETSDSFLSLNETVINTCVTGASTPNKPASSVKAKDHGYSKIDHPTPAIAPDPHNTYIITDSTPIEVPGTNKISSQSKTIKETPSTFSEVLTSPSNVSDNASQLPGKEWMVWASNQTYKKQKIAAKSAHVSPPTQPAPQSQNARALRGAPVDNNVYSKRTIKGKQFERYKYLYLENVFQDEHDTDDDICDDVIKFGYEHGVKIMYCHVVHNRMSYTHVGCKIAVVESNFQQTMIIDWPDPIVCREWQNWNEYRRIRGGTFNAYDQ</sequence>
<organism evidence="3 4">
    <name type="scientific">Owenia fusiformis</name>
    <name type="common">Polychaete worm</name>
    <dbReference type="NCBI Taxonomy" id="6347"/>
    <lineage>
        <taxon>Eukaryota</taxon>
        <taxon>Metazoa</taxon>
        <taxon>Spiralia</taxon>
        <taxon>Lophotrochozoa</taxon>
        <taxon>Annelida</taxon>
        <taxon>Polychaeta</taxon>
        <taxon>Sedentaria</taxon>
        <taxon>Canalipalpata</taxon>
        <taxon>Sabellida</taxon>
        <taxon>Oweniida</taxon>
        <taxon>Oweniidae</taxon>
        <taxon>Owenia</taxon>
    </lineage>
</organism>
<evidence type="ECO:0000256" key="2">
    <source>
        <dbReference type="SAM" id="MobiDB-lite"/>
    </source>
</evidence>
<evidence type="ECO:0000313" key="3">
    <source>
        <dbReference type="EMBL" id="CAH1785267.1"/>
    </source>
</evidence>
<feature type="non-terminal residue" evidence="3">
    <location>
        <position position="1"/>
    </location>
</feature>
<comment type="caution">
    <text evidence="3">The sequence shown here is derived from an EMBL/GenBank/DDBJ whole genome shotgun (WGS) entry which is preliminary data.</text>
</comment>
<protein>
    <submittedName>
        <fullName evidence="3">Uncharacterized protein</fullName>
    </submittedName>
</protein>
<reference evidence="3" key="1">
    <citation type="submission" date="2022-03" db="EMBL/GenBank/DDBJ databases">
        <authorList>
            <person name="Martin C."/>
        </authorList>
    </citation>
    <scope>NUCLEOTIDE SEQUENCE</scope>
</reference>
<feature type="region of interest" description="Disordered" evidence="2">
    <location>
        <begin position="400"/>
        <end position="426"/>
    </location>
</feature>
<feature type="coiled-coil region" evidence="1">
    <location>
        <begin position="158"/>
        <end position="185"/>
    </location>
</feature>
<dbReference type="EMBL" id="CAIIXF020000006">
    <property type="protein sequence ID" value="CAH1785267.1"/>
    <property type="molecule type" value="Genomic_DNA"/>
</dbReference>